<gene>
    <name evidence="4" type="ORF">B5E88_08980</name>
    <name evidence="3" type="ORF">HF857_10000</name>
    <name evidence="1" type="ORF">P7H47_10760</name>
    <name evidence="2" type="ORF">U1294_08300</name>
</gene>
<reference evidence="2" key="5">
    <citation type="submission" date="2023-12" db="EMBL/GenBank/DDBJ databases">
        <title>Molecular genomic analyses of Enterococcus cecorum from sepsis oubreaks in broilers.</title>
        <authorList>
            <person name="Rhoads D."/>
            <person name="Alrubaye A."/>
        </authorList>
    </citation>
    <scope>NUCLEOTIDE SEQUENCE</scope>
    <source>
        <strain evidence="2">1755</strain>
    </source>
</reference>
<dbReference type="Proteomes" id="UP000196074">
    <property type="component" value="Unassembled WGS sequence"/>
</dbReference>
<organism evidence="3 6">
    <name type="scientific">Enterococcus cecorum</name>
    <dbReference type="NCBI Taxonomy" id="44008"/>
    <lineage>
        <taxon>Bacteria</taxon>
        <taxon>Bacillati</taxon>
        <taxon>Bacillota</taxon>
        <taxon>Bacilli</taxon>
        <taxon>Lactobacillales</taxon>
        <taxon>Enterococcaceae</taxon>
        <taxon>Enterococcus</taxon>
    </lineage>
</organism>
<evidence type="ECO:0000313" key="3">
    <source>
        <dbReference type="EMBL" id="NME50542.1"/>
    </source>
</evidence>
<comment type="caution">
    <text evidence="3">The sequence shown here is derived from an EMBL/GenBank/DDBJ whole genome shotgun (WGS) entry which is preliminary data.</text>
</comment>
<reference evidence="4" key="2">
    <citation type="journal article" date="2018" name="BMC Genomics">
        <title>Whole genome sequencing and function prediction of 133 gut anaerobes isolated from chicken caecum in pure cultures.</title>
        <authorList>
            <person name="Medvecky M."/>
            <person name="Cejkova D."/>
            <person name="Polansky O."/>
            <person name="Karasova D."/>
            <person name="Kubasova T."/>
            <person name="Cizek A."/>
            <person name="Rychlik I."/>
        </authorList>
    </citation>
    <scope>NUCLEOTIDE SEQUENCE</scope>
    <source>
        <strain evidence="4">An144</strain>
    </source>
</reference>
<evidence type="ECO:0000313" key="1">
    <source>
        <dbReference type="EMBL" id="MDT2797718.1"/>
    </source>
</evidence>
<dbReference type="Proteomes" id="UP000588071">
    <property type="component" value="Unassembled WGS sequence"/>
</dbReference>
<protein>
    <submittedName>
        <fullName evidence="3">Iron-sulfur cluster repair di-iron protein, ric</fullName>
    </submittedName>
</protein>
<dbReference type="EMBL" id="NFLC01000017">
    <property type="protein sequence ID" value="OUQ09770.1"/>
    <property type="molecule type" value="Genomic_DNA"/>
</dbReference>
<accession>A0A0H2PXS7</accession>
<dbReference type="EMBL" id="JAXOGL010000013">
    <property type="protein sequence ID" value="MDZ5598228.1"/>
    <property type="molecule type" value="Genomic_DNA"/>
</dbReference>
<dbReference type="Proteomes" id="UP001290582">
    <property type="component" value="Unassembled WGS sequence"/>
</dbReference>
<evidence type="ECO:0000313" key="4">
    <source>
        <dbReference type="EMBL" id="OUQ09770.1"/>
    </source>
</evidence>
<dbReference type="Proteomes" id="UP001255696">
    <property type="component" value="Unassembled WGS sequence"/>
</dbReference>
<proteinExistence type="predicted"/>
<name>A0A0H2PXS7_9ENTE</name>
<dbReference type="RefSeq" id="WP_047242309.1">
    <property type="nucleotide sequence ID" value="NZ_AP035890.1"/>
</dbReference>
<sequence>MLRQFFEANDEMLDLYTNAITKAHGKNHPEVFDVRKVYETIQHKIRDNNLDLSNEFSELRALTKDYTIPDDVCGTFTKTYQLLKQFDELSQE</sequence>
<evidence type="ECO:0000313" key="2">
    <source>
        <dbReference type="EMBL" id="MDZ5598228.1"/>
    </source>
</evidence>
<dbReference type="AlphaFoldDB" id="A0A0H2PXS7"/>
<evidence type="ECO:0000313" key="5">
    <source>
        <dbReference type="Proteomes" id="UP000196074"/>
    </source>
</evidence>
<reference evidence="1" key="4">
    <citation type="submission" date="2023-03" db="EMBL/GenBank/DDBJ databases">
        <authorList>
            <person name="Shen W."/>
            <person name="Cai J."/>
        </authorList>
    </citation>
    <scope>NUCLEOTIDE SEQUENCE</scope>
    <source>
        <strain evidence="1">B245-2</strain>
    </source>
</reference>
<evidence type="ECO:0000313" key="6">
    <source>
        <dbReference type="Proteomes" id="UP000588071"/>
    </source>
</evidence>
<dbReference type="EMBL" id="JABAFV010000021">
    <property type="protein sequence ID" value="NME50542.1"/>
    <property type="molecule type" value="Genomic_DNA"/>
</dbReference>
<reference evidence="5" key="1">
    <citation type="submission" date="2017-04" db="EMBL/GenBank/DDBJ databases">
        <title>Function of individual gut microbiota members based on whole genome sequencing of pure cultures obtained from chicken caecum.</title>
        <authorList>
            <person name="Medvecky M."/>
            <person name="Cejkova D."/>
            <person name="Polansky O."/>
            <person name="Karasova D."/>
            <person name="Kubasova T."/>
            <person name="Cizek A."/>
            <person name="Rychlik I."/>
        </authorList>
    </citation>
    <scope>NUCLEOTIDE SEQUENCE [LARGE SCALE GENOMIC DNA]</scope>
    <source>
        <strain evidence="5">An144</strain>
    </source>
</reference>
<reference evidence="3 6" key="3">
    <citation type="submission" date="2020-04" db="EMBL/GenBank/DDBJ databases">
        <authorList>
            <person name="Hitch T.C.A."/>
            <person name="Wylensek D."/>
            <person name="Clavel T."/>
        </authorList>
    </citation>
    <scope>NUCLEOTIDE SEQUENCE [LARGE SCALE GENOMIC DNA]</scope>
    <source>
        <strain evidence="3 6">WCA-380-WT-3C</strain>
    </source>
</reference>
<dbReference type="EMBL" id="JARQBI010000038">
    <property type="protein sequence ID" value="MDT2797718.1"/>
    <property type="molecule type" value="Genomic_DNA"/>
</dbReference>